<reference evidence="2" key="2">
    <citation type="journal article" date="2023" name="IMA Fungus">
        <title>Comparative genomic study of the Penicillium genus elucidates a diverse pangenome and 15 lateral gene transfer events.</title>
        <authorList>
            <person name="Petersen C."/>
            <person name="Sorensen T."/>
            <person name="Nielsen M.R."/>
            <person name="Sondergaard T.E."/>
            <person name="Sorensen J.L."/>
            <person name="Fitzpatrick D.A."/>
            <person name="Frisvad J.C."/>
            <person name="Nielsen K.L."/>
        </authorList>
    </citation>
    <scope>NUCLEOTIDE SEQUENCE</scope>
    <source>
        <strain evidence="2">IBT 35673</strain>
    </source>
</reference>
<evidence type="ECO:0000256" key="1">
    <source>
        <dbReference type="SAM" id="MobiDB-lite"/>
    </source>
</evidence>
<dbReference type="AlphaFoldDB" id="A0A9W9Q396"/>
<organism evidence="2 3">
    <name type="scientific">Penicillium brevicompactum</name>
    <dbReference type="NCBI Taxonomy" id="5074"/>
    <lineage>
        <taxon>Eukaryota</taxon>
        <taxon>Fungi</taxon>
        <taxon>Dikarya</taxon>
        <taxon>Ascomycota</taxon>
        <taxon>Pezizomycotina</taxon>
        <taxon>Eurotiomycetes</taxon>
        <taxon>Eurotiomycetidae</taxon>
        <taxon>Eurotiales</taxon>
        <taxon>Aspergillaceae</taxon>
        <taxon>Penicillium</taxon>
    </lineage>
</organism>
<comment type="caution">
    <text evidence="2">The sequence shown here is derived from an EMBL/GenBank/DDBJ whole genome shotgun (WGS) entry which is preliminary data.</text>
</comment>
<sequence length="314" mass="36119">MANTSPTDHNKPFLQQKESQGQIAEIQKQAEERVQQAEERARQAEERARQAEERGKQAEERDKQKGELIRRTTFKELLHFCHSLLSRPLRVQTPSRSTTGSIPPPTGKYCPTRLLLWADCSARQQQIYSSVYSYLKPTNEDPAHLFTPLSAIKEDARRLGQRPISSEQGLERFEKSAVEEHVCDIIAELCKIDATRDEFGLGEGIWFENHDNFLNPPGGREENVNQLSGIYRPRPDQFCIHRVDGNIDTLLTTVKYKPPHKLSVEALCLGLREMDLWKCMVRSNKITTDDAEKLKYNIERLVCSAIVQEYHMMI</sequence>
<dbReference type="Proteomes" id="UP001147695">
    <property type="component" value="Unassembled WGS sequence"/>
</dbReference>
<gene>
    <name evidence="2" type="ORF">N7452_011037</name>
</gene>
<accession>A0A9W9Q396</accession>
<dbReference type="EMBL" id="JAPZBQ010000006">
    <property type="protein sequence ID" value="KAJ5322748.1"/>
    <property type="molecule type" value="Genomic_DNA"/>
</dbReference>
<reference evidence="2" key="1">
    <citation type="submission" date="2022-12" db="EMBL/GenBank/DDBJ databases">
        <authorList>
            <person name="Petersen C."/>
        </authorList>
    </citation>
    <scope>NUCLEOTIDE SEQUENCE</scope>
    <source>
        <strain evidence="2">IBT 35673</strain>
    </source>
</reference>
<feature type="region of interest" description="Disordered" evidence="1">
    <location>
        <begin position="1"/>
        <end position="67"/>
    </location>
</feature>
<evidence type="ECO:0000313" key="2">
    <source>
        <dbReference type="EMBL" id="KAJ5322748.1"/>
    </source>
</evidence>
<proteinExistence type="predicted"/>
<name>A0A9W9Q396_PENBR</name>
<evidence type="ECO:0000313" key="3">
    <source>
        <dbReference type="Proteomes" id="UP001147695"/>
    </source>
</evidence>
<protein>
    <submittedName>
        <fullName evidence="2">Uncharacterized protein</fullName>
    </submittedName>
</protein>
<feature type="compositionally biased region" description="Basic and acidic residues" evidence="1">
    <location>
        <begin position="28"/>
        <end position="67"/>
    </location>
</feature>